<dbReference type="SUPFAM" id="SSF52540">
    <property type="entry name" value="P-loop containing nucleoside triphosphate hydrolases"/>
    <property type="match status" value="2"/>
</dbReference>
<dbReference type="SUPFAM" id="SSF50249">
    <property type="entry name" value="Nucleic acid-binding proteins"/>
    <property type="match status" value="1"/>
</dbReference>
<feature type="domain" description="Helicase ATP-binding" evidence="10">
    <location>
        <begin position="302"/>
        <end position="475"/>
    </location>
</feature>
<dbReference type="InterPro" id="IPR045562">
    <property type="entry name" value="RecG_dom3_C"/>
</dbReference>
<evidence type="ECO:0000313" key="13">
    <source>
        <dbReference type="Proteomes" id="UP001056336"/>
    </source>
</evidence>
<dbReference type="InterPro" id="IPR047112">
    <property type="entry name" value="RecG/Mfd"/>
</dbReference>
<keyword evidence="6" id="KW-0238">DNA-binding</keyword>
<dbReference type="GO" id="GO:0016787">
    <property type="term" value="F:hydrolase activity"/>
    <property type="evidence" value="ECO:0007669"/>
    <property type="project" value="UniProtKB-KW"/>
</dbReference>
<evidence type="ECO:0000256" key="9">
    <source>
        <dbReference type="SAM" id="MobiDB-lite"/>
    </source>
</evidence>
<dbReference type="EMBL" id="CP097332">
    <property type="protein sequence ID" value="UQX89965.1"/>
    <property type="molecule type" value="Genomic_DNA"/>
</dbReference>
<name>A0ABY4R2L2_9ACTN</name>
<evidence type="ECO:0000256" key="7">
    <source>
        <dbReference type="ARBA" id="ARBA00023204"/>
    </source>
</evidence>
<keyword evidence="13" id="KW-1185">Reference proteome</keyword>
<keyword evidence="2" id="KW-0227">DNA damage</keyword>
<reference evidence="12" key="1">
    <citation type="journal article" date="2018" name="Int. J. Syst. Evol. Microbiol.">
        <title>Jatrophihabitans telluris sp. nov., isolated from sediment soil of lava forest wetlands and the emended description of the genus Jatrophihabitans.</title>
        <authorList>
            <person name="Lee K.C."/>
            <person name="Suh M.K."/>
            <person name="Eom M.K."/>
            <person name="Kim K.K."/>
            <person name="Kim J.S."/>
            <person name="Kim D.S."/>
            <person name="Ko S.H."/>
            <person name="Shin Y.K."/>
            <person name="Lee J.S."/>
        </authorList>
    </citation>
    <scope>NUCLEOTIDE SEQUENCE</scope>
    <source>
        <strain evidence="12">N237</strain>
    </source>
</reference>
<protein>
    <recommendedName>
        <fullName evidence="8">Probable DNA 3'-5' helicase RecG</fullName>
    </recommendedName>
</protein>
<dbReference type="RefSeq" id="WP_249773861.1">
    <property type="nucleotide sequence ID" value="NZ_CP097332.1"/>
</dbReference>
<dbReference type="PROSITE" id="PS51194">
    <property type="entry name" value="HELICASE_CTER"/>
    <property type="match status" value="1"/>
</dbReference>
<evidence type="ECO:0000256" key="8">
    <source>
        <dbReference type="ARBA" id="ARBA00049819"/>
    </source>
</evidence>
<dbReference type="PANTHER" id="PTHR47964">
    <property type="entry name" value="ATP-DEPENDENT DNA HELICASE HOMOLOG RECG, CHLOROPLASTIC"/>
    <property type="match status" value="1"/>
</dbReference>
<dbReference type="Gene3D" id="3.40.50.300">
    <property type="entry name" value="P-loop containing nucleotide triphosphate hydrolases"/>
    <property type="match status" value="2"/>
</dbReference>
<dbReference type="GO" id="GO:0003678">
    <property type="term" value="F:DNA helicase activity"/>
    <property type="evidence" value="ECO:0007669"/>
    <property type="project" value="UniProtKB-EC"/>
</dbReference>
<organism evidence="12 13">
    <name type="scientific">Jatrophihabitans telluris</name>
    <dbReference type="NCBI Taxonomy" id="2038343"/>
    <lineage>
        <taxon>Bacteria</taxon>
        <taxon>Bacillati</taxon>
        <taxon>Actinomycetota</taxon>
        <taxon>Actinomycetes</taxon>
        <taxon>Jatrophihabitantales</taxon>
        <taxon>Jatrophihabitantaceae</taxon>
        <taxon>Jatrophihabitans</taxon>
    </lineage>
</organism>
<keyword evidence="1" id="KW-0547">Nucleotide-binding</keyword>
<dbReference type="InterPro" id="IPR014001">
    <property type="entry name" value="Helicase_ATP-bd"/>
</dbReference>
<dbReference type="SMART" id="SM00490">
    <property type="entry name" value="HELICc"/>
    <property type="match status" value="1"/>
</dbReference>
<dbReference type="Gene3D" id="2.40.50.140">
    <property type="entry name" value="Nucleic acid-binding proteins"/>
    <property type="match status" value="1"/>
</dbReference>
<dbReference type="InterPro" id="IPR001650">
    <property type="entry name" value="Helicase_C-like"/>
</dbReference>
<dbReference type="InterPro" id="IPR033454">
    <property type="entry name" value="RecG_wedge"/>
</dbReference>
<proteinExistence type="predicted"/>
<evidence type="ECO:0000313" key="12">
    <source>
        <dbReference type="EMBL" id="UQX89965.1"/>
    </source>
</evidence>
<dbReference type="Pfam" id="PF19833">
    <property type="entry name" value="RecG_dom3_C"/>
    <property type="match status" value="1"/>
</dbReference>
<dbReference type="InterPro" id="IPR012340">
    <property type="entry name" value="NA-bd_OB-fold"/>
</dbReference>
<evidence type="ECO:0000256" key="3">
    <source>
        <dbReference type="ARBA" id="ARBA00022801"/>
    </source>
</evidence>
<feature type="domain" description="Helicase C-terminal" evidence="11">
    <location>
        <begin position="498"/>
        <end position="694"/>
    </location>
</feature>
<evidence type="ECO:0000256" key="1">
    <source>
        <dbReference type="ARBA" id="ARBA00022741"/>
    </source>
</evidence>
<dbReference type="Pfam" id="PF17191">
    <property type="entry name" value="RecG_wedge"/>
    <property type="match status" value="1"/>
</dbReference>
<keyword evidence="3 12" id="KW-0378">Hydrolase</keyword>
<sequence length="762" mass="83140">MATLDTPLIDVVGDRTARVLASGLDLVTVRDLLRHYPRRYSVRGELTDLRALQVGDEVTVQARIASVRGRTIPGRKLHILEVTLESGRDSGRDRSELYLTFFNQRFRERELLVGRVGLFAGKVTRFNNKLQLNSPEYVLDSNSLDSGPVGDGPREEGAFELGSLDAKDFANTLLPIYPAVASVRTWTVQRSVQTVLMSLDEVADPLPFEVLASSGLAGYDWALRHIHQPNTVEESKDARRRLAFDEAFGVQLVLAQRRREARSNPTRPRPRQARGLLTDFDARLPFTLTDEQVQIGHVVSDELAGEHPMQRLLQGEVGSGKTVVALRAMLQVVDSGGQAVLLAPTEVLAAQHAETIRELLGPLALGGQLGGADHGTRVALLTGSMATAARRSALLEAASGEAGIVIGTHALIEDHVQFADLGLVVVDEQHRFGVEQRDALRAKSAAPPHMLVMTATPIPRTVAITVYGDLEVSELKQLPAGRSEIGTTVVPINERPAWLERVWTLIHEEVAKGRQVYIVCPRIGDDVDSGLEPDAELAPPEDDDGDDGADGDDRPIASVLATAEELARGPLSDLRLGIMHGRLPAEQKAAVMADFVAGRVQVMIATTVIEVGVNVPNATVMVVLDSDRFGVSQLHQLRGRIGRGRYEDTNHRNHCLLLTRLPSAHPSVQRLLAVAGERDGFKLARLDLEQRREGDVLGASQSGRSSQLRLLSLLRDEALIADARSQARTIVEDDPELTAHPELARMLAAAFEEEQARFLQKS</sequence>
<keyword evidence="4 12" id="KW-0347">Helicase</keyword>
<gene>
    <name evidence="12" type="primary">recG</name>
    <name evidence="12" type="ORF">M6D93_08165</name>
</gene>
<dbReference type="Pfam" id="PF00270">
    <property type="entry name" value="DEAD"/>
    <property type="match status" value="1"/>
</dbReference>
<evidence type="ECO:0000259" key="10">
    <source>
        <dbReference type="PROSITE" id="PS51192"/>
    </source>
</evidence>
<reference evidence="12" key="2">
    <citation type="submission" date="2022-05" db="EMBL/GenBank/DDBJ databases">
        <authorList>
            <person name="Kim J.-S."/>
            <person name="Lee K."/>
            <person name="Suh M."/>
            <person name="Eom M."/>
            <person name="Kim J.-S."/>
            <person name="Kim D.-S."/>
            <person name="Ko S.-H."/>
            <person name="Shin Y."/>
            <person name="Lee J.-S."/>
        </authorList>
    </citation>
    <scope>NUCLEOTIDE SEQUENCE</scope>
    <source>
        <strain evidence="12">N237</strain>
    </source>
</reference>
<dbReference type="InterPro" id="IPR027417">
    <property type="entry name" value="P-loop_NTPase"/>
</dbReference>
<dbReference type="InterPro" id="IPR011545">
    <property type="entry name" value="DEAD/DEAH_box_helicase_dom"/>
</dbReference>
<dbReference type="NCBIfam" id="NF008167">
    <property type="entry name" value="PRK10917.2-1"/>
    <property type="match status" value="1"/>
</dbReference>
<dbReference type="SMART" id="SM00487">
    <property type="entry name" value="DEXDc"/>
    <property type="match status" value="1"/>
</dbReference>
<dbReference type="CDD" id="cd04488">
    <property type="entry name" value="RecG_wedge_OBF"/>
    <property type="match status" value="1"/>
</dbReference>
<feature type="region of interest" description="Disordered" evidence="9">
    <location>
        <begin position="529"/>
        <end position="554"/>
    </location>
</feature>
<keyword evidence="7" id="KW-0234">DNA repair</keyword>
<evidence type="ECO:0000256" key="6">
    <source>
        <dbReference type="ARBA" id="ARBA00023125"/>
    </source>
</evidence>
<accession>A0ABY4R2L2</accession>
<dbReference type="PANTHER" id="PTHR47964:SF1">
    <property type="entry name" value="ATP-DEPENDENT DNA HELICASE HOMOLOG RECG, CHLOROPLASTIC"/>
    <property type="match status" value="1"/>
</dbReference>
<dbReference type="Pfam" id="PF00271">
    <property type="entry name" value="Helicase_C"/>
    <property type="match status" value="1"/>
</dbReference>
<dbReference type="Proteomes" id="UP001056336">
    <property type="component" value="Chromosome"/>
</dbReference>
<evidence type="ECO:0000256" key="4">
    <source>
        <dbReference type="ARBA" id="ARBA00022806"/>
    </source>
</evidence>
<evidence type="ECO:0000256" key="5">
    <source>
        <dbReference type="ARBA" id="ARBA00022840"/>
    </source>
</evidence>
<evidence type="ECO:0000259" key="11">
    <source>
        <dbReference type="PROSITE" id="PS51194"/>
    </source>
</evidence>
<feature type="compositionally biased region" description="Acidic residues" evidence="9">
    <location>
        <begin position="529"/>
        <end position="550"/>
    </location>
</feature>
<dbReference type="PROSITE" id="PS51192">
    <property type="entry name" value="HELICASE_ATP_BIND_1"/>
    <property type="match status" value="1"/>
</dbReference>
<dbReference type="CDD" id="cd17992">
    <property type="entry name" value="DEXHc_RecG"/>
    <property type="match status" value="1"/>
</dbReference>
<evidence type="ECO:0000256" key="2">
    <source>
        <dbReference type="ARBA" id="ARBA00022763"/>
    </source>
</evidence>
<keyword evidence="5" id="KW-0067">ATP-binding</keyword>